<reference evidence="3" key="1">
    <citation type="journal article" date="2014" name="Genome Announc.">
        <title>Draft genome sequence of Colletotrichum sublineola, a destructive pathogen of cultivated sorghum.</title>
        <authorList>
            <person name="Baroncelli R."/>
            <person name="Sanz-Martin J.M."/>
            <person name="Rech G.E."/>
            <person name="Sukno S.A."/>
            <person name="Thon M.R."/>
        </authorList>
    </citation>
    <scope>NUCLEOTIDE SEQUENCE [LARGE SCALE GENOMIC DNA]</scope>
    <source>
        <strain evidence="3">TX430BB</strain>
    </source>
</reference>
<dbReference type="Proteomes" id="UP000027238">
    <property type="component" value="Unassembled WGS sequence"/>
</dbReference>
<evidence type="ECO:0008006" key="4">
    <source>
        <dbReference type="Google" id="ProtNLM"/>
    </source>
</evidence>
<dbReference type="EMBL" id="JMSE01000451">
    <property type="protein sequence ID" value="KDN69821.1"/>
    <property type="molecule type" value="Genomic_DNA"/>
</dbReference>
<evidence type="ECO:0000313" key="2">
    <source>
        <dbReference type="EMBL" id="KDN69821.1"/>
    </source>
</evidence>
<gene>
    <name evidence="2" type="ORF">CSUB01_11110</name>
</gene>
<evidence type="ECO:0000313" key="3">
    <source>
        <dbReference type="Proteomes" id="UP000027238"/>
    </source>
</evidence>
<name>A0A066XVN0_COLSU</name>
<feature type="compositionally biased region" description="Polar residues" evidence="1">
    <location>
        <begin position="156"/>
        <end position="173"/>
    </location>
</feature>
<keyword evidence="3" id="KW-1185">Reference proteome</keyword>
<feature type="region of interest" description="Disordered" evidence="1">
    <location>
        <begin position="135"/>
        <end position="215"/>
    </location>
</feature>
<sequence length="607" mass="66324">MAPWSEQLADFVLSCQHNHSNTNTAARYLELERRLLASVDAVDLRAQLPTPIVEAIGIAPSHCLFLLDAAEKGRPFFTQLAKVASALSDDWPTVKSKVLQEASLRRCSEKPGRGVKRTVGITTGDLNQVIAMAKTENNGPKPEPATDIVHSLPPDVNNNSEPRCTPSTTTLQPRRSGMLKRSRSSSLSIPQTPSPVKKRREAARPSTEQLTDDDPLASLRPCNWVMGSVVSSALTALSNLWAESVMLLDCSAAELAGHEKRHARKLEMLLDSQPETGVVILLPAEVGGHWTVAVACIKEKVGAIRVFDSLDKCGRSEPHAAEAAALIQRIVDVATTKFPSHFPRVQALTPVATWPRSSARSTQQVGEDDCGVGVIMHVFHTLAGVTAPDSADWLLWRRAIAAFLQAQRKHQNNKLGMECTLDHIRKAHNELLSASTVAVQIQDGPLSDISKQLQKRKTSEGLDLKASQQLEEILGEFYRAVQGANSRAKREFQARQRDATATKESIRLILQALRAGALRSKIVLDLRAARDDKTVSIKCLQQSIDGIKRQGNDESTVRLLQDQLRSLTEERQSTAARHQAGEEARILSEGGLDAIEAELNLVAKSLG</sequence>
<dbReference type="STRING" id="1173701.A0A066XVN0"/>
<dbReference type="AlphaFoldDB" id="A0A066XVN0"/>
<dbReference type="OrthoDB" id="4846443at2759"/>
<evidence type="ECO:0000256" key="1">
    <source>
        <dbReference type="SAM" id="MobiDB-lite"/>
    </source>
</evidence>
<dbReference type="InterPro" id="IPR038765">
    <property type="entry name" value="Papain-like_cys_pep_sf"/>
</dbReference>
<protein>
    <recommendedName>
        <fullName evidence="4">Ubiquitin-like protease family profile domain-containing protein</fullName>
    </recommendedName>
</protein>
<proteinExistence type="predicted"/>
<accession>A0A066XVN0</accession>
<dbReference type="HOGENOM" id="CLU_388833_0_0_1"/>
<organism evidence="2 3">
    <name type="scientific">Colletotrichum sublineola</name>
    <name type="common">Sorghum anthracnose fungus</name>
    <dbReference type="NCBI Taxonomy" id="1173701"/>
    <lineage>
        <taxon>Eukaryota</taxon>
        <taxon>Fungi</taxon>
        <taxon>Dikarya</taxon>
        <taxon>Ascomycota</taxon>
        <taxon>Pezizomycotina</taxon>
        <taxon>Sordariomycetes</taxon>
        <taxon>Hypocreomycetidae</taxon>
        <taxon>Glomerellales</taxon>
        <taxon>Glomerellaceae</taxon>
        <taxon>Colletotrichum</taxon>
        <taxon>Colletotrichum graminicola species complex</taxon>
    </lineage>
</organism>
<dbReference type="Gene3D" id="3.40.395.10">
    <property type="entry name" value="Adenoviral Proteinase, Chain A"/>
    <property type="match status" value="1"/>
</dbReference>
<comment type="caution">
    <text evidence="2">The sequence shown here is derived from an EMBL/GenBank/DDBJ whole genome shotgun (WGS) entry which is preliminary data.</text>
</comment>
<dbReference type="SUPFAM" id="SSF54001">
    <property type="entry name" value="Cysteine proteinases"/>
    <property type="match status" value="1"/>
</dbReference>